<protein>
    <submittedName>
        <fullName evidence="2">Dihydrofolate reductase</fullName>
        <ecNumber evidence="2">1.5.1.3</ecNumber>
    </submittedName>
</protein>
<dbReference type="Gene3D" id="3.40.430.10">
    <property type="entry name" value="Dihydrofolate Reductase, subunit A"/>
    <property type="match status" value="1"/>
</dbReference>
<dbReference type="EC" id="1.5.1.3" evidence="2"/>
<evidence type="ECO:0000259" key="1">
    <source>
        <dbReference type="Pfam" id="PF01872"/>
    </source>
</evidence>
<dbReference type="InterPro" id="IPR024072">
    <property type="entry name" value="DHFR-like_dom_sf"/>
</dbReference>
<evidence type="ECO:0000313" key="2">
    <source>
        <dbReference type="EMBL" id="CAA9478902.1"/>
    </source>
</evidence>
<gene>
    <name evidence="2" type="ORF">AVDCRST_MAG17-31</name>
</gene>
<name>A0A6J4RYE9_9ACTN</name>
<accession>A0A6J4RYE9</accession>
<feature type="domain" description="Bacterial bifunctional deaminase-reductase C-terminal" evidence="1">
    <location>
        <begin position="21"/>
        <end position="65"/>
    </location>
</feature>
<dbReference type="Pfam" id="PF01872">
    <property type="entry name" value="RibD_C"/>
    <property type="match status" value="1"/>
</dbReference>
<keyword evidence="2" id="KW-0560">Oxidoreductase</keyword>
<dbReference type="GO" id="GO:0008703">
    <property type="term" value="F:5-amino-6-(5-phosphoribosylamino)uracil reductase activity"/>
    <property type="evidence" value="ECO:0007669"/>
    <property type="project" value="InterPro"/>
</dbReference>
<proteinExistence type="predicted"/>
<sequence>MYSRALKTVSTAKTRIERAFGPEAVRQMKATAGRDIAVGGADLAAQAIRAGLVDECRLFVTPIVIEAAKASSPPACA</sequence>
<dbReference type="SUPFAM" id="SSF53597">
    <property type="entry name" value="Dihydrofolate reductase-like"/>
    <property type="match status" value="1"/>
</dbReference>
<dbReference type="GO" id="GO:0004146">
    <property type="term" value="F:dihydrofolate reductase activity"/>
    <property type="evidence" value="ECO:0007669"/>
    <property type="project" value="UniProtKB-EC"/>
</dbReference>
<dbReference type="GO" id="GO:0009231">
    <property type="term" value="P:riboflavin biosynthetic process"/>
    <property type="evidence" value="ECO:0007669"/>
    <property type="project" value="InterPro"/>
</dbReference>
<reference evidence="2" key="1">
    <citation type="submission" date="2020-02" db="EMBL/GenBank/DDBJ databases">
        <authorList>
            <person name="Meier V. D."/>
        </authorList>
    </citation>
    <scope>NUCLEOTIDE SEQUENCE</scope>
    <source>
        <strain evidence="2">AVDCRST_MAG17</strain>
    </source>
</reference>
<dbReference type="AlphaFoldDB" id="A0A6J4RYE9"/>
<dbReference type="EMBL" id="CADCVV010000002">
    <property type="protein sequence ID" value="CAA9478902.1"/>
    <property type="molecule type" value="Genomic_DNA"/>
</dbReference>
<organism evidence="2">
    <name type="scientific">uncultured Solirubrobacterales bacterium</name>
    <dbReference type="NCBI Taxonomy" id="768556"/>
    <lineage>
        <taxon>Bacteria</taxon>
        <taxon>Bacillati</taxon>
        <taxon>Actinomycetota</taxon>
        <taxon>Thermoleophilia</taxon>
        <taxon>Solirubrobacterales</taxon>
        <taxon>environmental samples</taxon>
    </lineage>
</organism>
<dbReference type="InterPro" id="IPR002734">
    <property type="entry name" value="RibDG_C"/>
</dbReference>